<comment type="caution">
    <text evidence="2">The sequence shown here is derived from an EMBL/GenBank/DDBJ whole genome shotgun (WGS) entry which is preliminary data.</text>
</comment>
<evidence type="ECO:0000259" key="1">
    <source>
        <dbReference type="Pfam" id="PF14594"/>
    </source>
</evidence>
<accession>A0A9X2E5U2</accession>
<organism evidence="2 3">
    <name type="scientific">Nocardia pulmonis</name>
    <dbReference type="NCBI Taxonomy" id="2951408"/>
    <lineage>
        <taxon>Bacteria</taxon>
        <taxon>Bacillati</taxon>
        <taxon>Actinomycetota</taxon>
        <taxon>Actinomycetes</taxon>
        <taxon>Mycobacteriales</taxon>
        <taxon>Nocardiaceae</taxon>
        <taxon>Nocardia</taxon>
    </lineage>
</organism>
<dbReference type="Proteomes" id="UP001139157">
    <property type="component" value="Unassembled WGS sequence"/>
</dbReference>
<dbReference type="Pfam" id="PF14594">
    <property type="entry name" value="Sipho_Gp37"/>
    <property type="match status" value="1"/>
</dbReference>
<protein>
    <submittedName>
        <fullName evidence="2">Phage tail protein</fullName>
    </submittedName>
</protein>
<name>A0A9X2E5U2_9NOCA</name>
<dbReference type="AlphaFoldDB" id="A0A9X2E5U2"/>
<dbReference type="EMBL" id="JAMRXG010000005">
    <property type="protein sequence ID" value="MCM6774662.1"/>
    <property type="molecule type" value="Genomic_DNA"/>
</dbReference>
<feature type="domain" description="Gp28/Gp37-like" evidence="1">
    <location>
        <begin position="34"/>
        <end position="524"/>
    </location>
</feature>
<keyword evidence="3" id="KW-1185">Reference proteome</keyword>
<evidence type="ECO:0000313" key="2">
    <source>
        <dbReference type="EMBL" id="MCM6774662.1"/>
    </source>
</evidence>
<dbReference type="RefSeq" id="WP_251912471.1">
    <property type="nucleotide sequence ID" value="NZ_JAMRXG010000005.1"/>
</dbReference>
<proteinExistence type="predicted"/>
<sequence length="552" mass="61938">MTSPAQSQQIEAIYRTAVATRQRRKNQRIQPPLIRLWDGNWNLRGICRAEYSADFKWLLNESGTGQIELPADHYLAKWIMDMRGRTTQNVHITVDKDGTRWSGRMKTATLRKTETGLQTVIVQFMHDYEELKYIQVWSNPLLPAAVQFPRTFMLAGPSAWCLKLALFLNILRKEASLWALPDDPLDPGQWFNLNQETWSMVVAPNDFLSDTSVWTVLSSRWKTWHEMAATILEDAQLMVTCRRWLNGDPPPWPGAKLRHGCLVFDIVDKSGYYEGTSHGGSVLDGLERTFARFVNDFLEEEQKALPNPNTPEEYQQRDWLGTRPSMPWVVYRESEYTGIQTSEFTISPATAVQINCGGSSPYGVNEAISAAVNLAGDLAANALLGFTGVPLGGFLDAFLHPLYKDTILAWMSFKSPLRAPKMGWSHYFEHFQQGADKAYTLSALVTLRAGLWATRSFTSHKLTVADGAPYLIGENGQGHYFLGDRVGSTVAGMPPGQVFVDQVTALELSWKRGVTPAWQITIGDDKALEDPVARALRHIQGIMGDLHDLGVM</sequence>
<gene>
    <name evidence="2" type="ORF">NDR86_14385</name>
</gene>
<evidence type="ECO:0000313" key="3">
    <source>
        <dbReference type="Proteomes" id="UP001139157"/>
    </source>
</evidence>
<reference evidence="2" key="1">
    <citation type="submission" date="2022-06" db="EMBL/GenBank/DDBJ databases">
        <title>Novel species in genus nocardia.</title>
        <authorList>
            <person name="Li F."/>
        </authorList>
    </citation>
    <scope>NUCLEOTIDE SEQUENCE</scope>
    <source>
        <strain evidence="2">CDC141</strain>
    </source>
</reference>
<dbReference type="InterPro" id="IPR029432">
    <property type="entry name" value="Gp28/Gp37-like_dom"/>
</dbReference>